<dbReference type="RefSeq" id="WP_095280038.1">
    <property type="nucleotide sequence ID" value="NZ_MNLB01000027.1"/>
</dbReference>
<dbReference type="GO" id="GO:0008745">
    <property type="term" value="F:N-acetylmuramoyl-L-alanine amidase activity"/>
    <property type="evidence" value="ECO:0007669"/>
    <property type="project" value="UniProtKB-EC"/>
</dbReference>
<comment type="catalytic activity">
    <reaction evidence="1">
        <text>Hydrolyzes the link between N-acetylmuramoyl residues and L-amino acid residues in certain cell-wall glycopeptides.</text>
        <dbReference type="EC" id="3.5.1.28"/>
    </reaction>
</comment>
<accession>A0A267WJ18</accession>
<dbReference type="GO" id="GO:0009254">
    <property type="term" value="P:peptidoglycan turnover"/>
    <property type="evidence" value="ECO:0007669"/>
    <property type="project" value="TreeGrafter"/>
</dbReference>
<feature type="domain" description="N-acetylmuramoyl-L-alanine amidase" evidence="6">
    <location>
        <begin position="16"/>
        <end position="146"/>
    </location>
</feature>
<feature type="domain" description="SH3b" evidence="5">
    <location>
        <begin position="193"/>
        <end position="260"/>
    </location>
</feature>
<proteinExistence type="predicted"/>
<keyword evidence="4" id="KW-0961">Cell wall biogenesis/degradation</keyword>
<dbReference type="Gene3D" id="2.30.30.40">
    <property type="entry name" value="SH3 Domains"/>
    <property type="match status" value="1"/>
</dbReference>
<dbReference type="InterPro" id="IPR051206">
    <property type="entry name" value="NAMLAA_amidase_2"/>
</dbReference>
<dbReference type="InterPro" id="IPR002502">
    <property type="entry name" value="Amidase_domain"/>
</dbReference>
<dbReference type="SMART" id="SM00287">
    <property type="entry name" value="SH3b"/>
    <property type="match status" value="1"/>
</dbReference>
<evidence type="ECO:0000259" key="6">
    <source>
        <dbReference type="SMART" id="SM00644"/>
    </source>
</evidence>
<dbReference type="PANTHER" id="PTHR30417">
    <property type="entry name" value="N-ACETYLMURAMOYL-L-ALANINE AMIDASE AMID"/>
    <property type="match status" value="1"/>
</dbReference>
<name>A0A267WJ18_BIFPS</name>
<reference evidence="7 8" key="1">
    <citation type="journal article" date="2017" name="ISME J.">
        <title>Unveiling bifidobacterial biogeography across the mammalian branch of the tree of life.</title>
        <authorList>
            <person name="Milani C."/>
            <person name="Mangifesta M."/>
            <person name="Mancabelli L."/>
            <person name="Lugli G.A."/>
            <person name="James K."/>
            <person name="Duranti S."/>
            <person name="Turroni F."/>
            <person name="Ferrario C."/>
            <person name="Ossiprandi M.C."/>
            <person name="van Sinderen D."/>
            <person name="Ventura M."/>
        </authorList>
    </citation>
    <scope>NUCLEOTIDE SEQUENCE [LARGE SCALE GENOMIC DNA]</scope>
    <source>
        <strain evidence="7 8">1E</strain>
    </source>
</reference>
<dbReference type="SMART" id="SM00644">
    <property type="entry name" value="Ami_2"/>
    <property type="match status" value="1"/>
</dbReference>
<organism evidence="7 8">
    <name type="scientific">Bifidobacterium pseudocatenulatum</name>
    <dbReference type="NCBI Taxonomy" id="28026"/>
    <lineage>
        <taxon>Bacteria</taxon>
        <taxon>Bacillati</taxon>
        <taxon>Actinomycetota</taxon>
        <taxon>Actinomycetes</taxon>
        <taxon>Bifidobacteriales</taxon>
        <taxon>Bifidobacteriaceae</taxon>
        <taxon>Bifidobacterium</taxon>
    </lineage>
</organism>
<evidence type="ECO:0000256" key="4">
    <source>
        <dbReference type="ARBA" id="ARBA00023316"/>
    </source>
</evidence>
<dbReference type="GO" id="GO:0071555">
    <property type="term" value="P:cell wall organization"/>
    <property type="evidence" value="ECO:0007669"/>
    <property type="project" value="UniProtKB-KW"/>
</dbReference>
<dbReference type="AlphaFoldDB" id="A0A267WJ18"/>
<evidence type="ECO:0000256" key="2">
    <source>
        <dbReference type="ARBA" id="ARBA00011901"/>
    </source>
</evidence>
<evidence type="ECO:0000313" key="7">
    <source>
        <dbReference type="EMBL" id="PAC72610.1"/>
    </source>
</evidence>
<evidence type="ECO:0000259" key="5">
    <source>
        <dbReference type="SMART" id="SM00287"/>
    </source>
</evidence>
<dbReference type="SUPFAM" id="SSF55846">
    <property type="entry name" value="N-acetylmuramoyl-L-alanine amidase-like"/>
    <property type="match status" value="1"/>
</dbReference>
<dbReference type="EMBL" id="MNLB01000027">
    <property type="protein sequence ID" value="PAC72610.1"/>
    <property type="molecule type" value="Genomic_DNA"/>
</dbReference>
<protein>
    <recommendedName>
        <fullName evidence="2">N-acetylmuramoyl-L-alanine amidase</fullName>
        <ecNumber evidence="2">3.5.1.28</ecNumber>
    </recommendedName>
</protein>
<dbReference type="GO" id="GO:0009253">
    <property type="term" value="P:peptidoglycan catabolic process"/>
    <property type="evidence" value="ECO:0007669"/>
    <property type="project" value="InterPro"/>
</dbReference>
<dbReference type="InterPro" id="IPR036505">
    <property type="entry name" value="Amidase/PGRP_sf"/>
</dbReference>
<dbReference type="InterPro" id="IPR003646">
    <property type="entry name" value="SH3-like_bac-type"/>
</dbReference>
<keyword evidence="3" id="KW-0378">Hydrolase</keyword>
<comment type="caution">
    <text evidence="7">The sequence shown here is derived from an EMBL/GenBank/DDBJ whole genome shotgun (WGS) entry which is preliminary data.</text>
</comment>
<dbReference type="CDD" id="cd06583">
    <property type="entry name" value="PGRP"/>
    <property type="match status" value="1"/>
</dbReference>
<dbReference type="Pfam" id="PF01510">
    <property type="entry name" value="Amidase_2"/>
    <property type="match status" value="1"/>
</dbReference>
<sequence>MKSWENLEADDNLILSTHMTKGRQGCKIDKIVVHHNGGNLTGKGCYDVWQTREASAHYQVASDGRITQLVWDTDTAWHSGDWNANLTSIGVEHADISADPWMISEATLDNGAHLVAALCKHYGLGRPQWRVNVFPHSDFTSTACPASIAGAQNVAYMARAQAWYDRMTGATAPTPTVQPTQSATASSAVNVLQDTYRVAVDGLNVRDRPSVSGNVVATYSNGQTVNLDHWGTVADGYIWGRYTAYSGAVRYIALAPADKSTWYLVKA</sequence>
<evidence type="ECO:0000313" key="8">
    <source>
        <dbReference type="Proteomes" id="UP000216789"/>
    </source>
</evidence>
<dbReference type="Proteomes" id="UP000216789">
    <property type="component" value="Unassembled WGS sequence"/>
</dbReference>
<dbReference type="EC" id="3.5.1.28" evidence="2"/>
<evidence type="ECO:0000256" key="1">
    <source>
        <dbReference type="ARBA" id="ARBA00001561"/>
    </source>
</evidence>
<dbReference type="PANTHER" id="PTHR30417:SF1">
    <property type="entry name" value="N-ACETYLMURAMOYL-L-ALANINE AMIDASE AMID"/>
    <property type="match status" value="1"/>
</dbReference>
<gene>
    <name evidence="7" type="ORF">BPS1E_1896</name>
</gene>
<evidence type="ECO:0000256" key="3">
    <source>
        <dbReference type="ARBA" id="ARBA00022801"/>
    </source>
</evidence>
<dbReference type="Gene3D" id="3.40.80.10">
    <property type="entry name" value="Peptidoglycan recognition protein-like"/>
    <property type="match status" value="1"/>
</dbReference>